<keyword evidence="2" id="KW-1185">Reference proteome</keyword>
<dbReference type="EMBL" id="SOHH01000121">
    <property type="protein sequence ID" value="TFD70534.1"/>
    <property type="molecule type" value="Genomic_DNA"/>
</dbReference>
<organism evidence="1 2">
    <name type="scientific">Cryobacterium fucosi</name>
    <dbReference type="NCBI Taxonomy" id="1259157"/>
    <lineage>
        <taxon>Bacteria</taxon>
        <taxon>Bacillati</taxon>
        <taxon>Actinomycetota</taxon>
        <taxon>Actinomycetes</taxon>
        <taxon>Micrococcales</taxon>
        <taxon>Microbacteriaceae</taxon>
        <taxon>Cryobacterium</taxon>
    </lineage>
</organism>
<comment type="caution">
    <text evidence="1">The sequence shown here is derived from an EMBL/GenBank/DDBJ whole genome shotgun (WGS) entry which is preliminary data.</text>
</comment>
<protein>
    <submittedName>
        <fullName evidence="1">Uncharacterized protein</fullName>
    </submittedName>
</protein>
<name>A0A4R9AWB0_9MICO</name>
<evidence type="ECO:0000313" key="1">
    <source>
        <dbReference type="EMBL" id="TFD70534.1"/>
    </source>
</evidence>
<dbReference type="Proteomes" id="UP000298313">
    <property type="component" value="Unassembled WGS sequence"/>
</dbReference>
<sequence length="164" mass="18298">MTDQIVVPDAVVDEVANKSMKDRRFDLCNRKLAGMISGNYIVELTTPNRLTNEDYDFEWAWVVNNCPASMANSGKNRGEMVLLAHARLIQKQGRDVVAMIDDQDAIRLANKAGIPSFTTVDLFEESVLHGLITSRPQLKRLYSLVANQDDGLLSFHLTGLTNAF</sequence>
<accession>A0A4R9AWB0</accession>
<proteinExistence type="predicted"/>
<evidence type="ECO:0000313" key="2">
    <source>
        <dbReference type="Proteomes" id="UP000298313"/>
    </source>
</evidence>
<reference evidence="1 2" key="1">
    <citation type="submission" date="2019-03" db="EMBL/GenBank/DDBJ databases">
        <title>Genomics of glacier-inhabiting Cryobacterium strains.</title>
        <authorList>
            <person name="Liu Q."/>
            <person name="Xin Y.-H."/>
        </authorList>
    </citation>
    <scope>NUCLEOTIDE SEQUENCE [LARGE SCALE GENOMIC DNA]</scope>
    <source>
        <strain evidence="1 2">Hh4</strain>
    </source>
</reference>
<gene>
    <name evidence="1" type="ORF">E3T48_16405</name>
</gene>
<dbReference type="RefSeq" id="WP_134525078.1">
    <property type="nucleotide sequence ID" value="NZ_SOHH01000121.1"/>
</dbReference>
<dbReference type="OrthoDB" id="4965935at2"/>
<dbReference type="AlphaFoldDB" id="A0A4R9AWB0"/>